<dbReference type="AlphaFoldDB" id="A0A6G0YV76"/>
<gene>
    <name evidence="1" type="ORF">FWK35_00028528</name>
</gene>
<reference evidence="1 2" key="1">
    <citation type="submission" date="2019-08" db="EMBL/GenBank/DDBJ databases">
        <title>Whole genome of Aphis craccivora.</title>
        <authorList>
            <person name="Voronova N.V."/>
            <person name="Shulinski R.S."/>
            <person name="Bandarenka Y.V."/>
            <person name="Zhorov D.G."/>
            <person name="Warner D."/>
        </authorList>
    </citation>
    <scope>NUCLEOTIDE SEQUENCE [LARGE SCALE GENOMIC DNA]</scope>
    <source>
        <strain evidence="1">180601</strain>
        <tissue evidence="1">Whole Body</tissue>
    </source>
</reference>
<name>A0A6G0YV76_APHCR</name>
<organism evidence="1 2">
    <name type="scientific">Aphis craccivora</name>
    <name type="common">Cowpea aphid</name>
    <dbReference type="NCBI Taxonomy" id="307492"/>
    <lineage>
        <taxon>Eukaryota</taxon>
        <taxon>Metazoa</taxon>
        <taxon>Ecdysozoa</taxon>
        <taxon>Arthropoda</taxon>
        <taxon>Hexapoda</taxon>
        <taxon>Insecta</taxon>
        <taxon>Pterygota</taxon>
        <taxon>Neoptera</taxon>
        <taxon>Paraneoptera</taxon>
        <taxon>Hemiptera</taxon>
        <taxon>Sternorrhyncha</taxon>
        <taxon>Aphidomorpha</taxon>
        <taxon>Aphidoidea</taxon>
        <taxon>Aphididae</taxon>
        <taxon>Aphidini</taxon>
        <taxon>Aphis</taxon>
        <taxon>Aphis</taxon>
    </lineage>
</organism>
<protein>
    <submittedName>
        <fullName evidence="1">Uncharacterized protein</fullName>
    </submittedName>
</protein>
<evidence type="ECO:0000313" key="1">
    <source>
        <dbReference type="EMBL" id="KAF0761891.1"/>
    </source>
</evidence>
<evidence type="ECO:0000313" key="2">
    <source>
        <dbReference type="Proteomes" id="UP000478052"/>
    </source>
</evidence>
<sequence>MKLPSYQIGVSESMEMQYISIHTENDISSWHKTSSKFTKIEYHSYSSYTTSFNNNEEIRTYINPENVIFIHRKTSEAEKYKFIIMVVVSRDYFFGGITPNNFRWVYN</sequence>
<proteinExistence type="predicted"/>
<comment type="caution">
    <text evidence="1">The sequence shown here is derived from an EMBL/GenBank/DDBJ whole genome shotgun (WGS) entry which is preliminary data.</text>
</comment>
<dbReference type="EMBL" id="VUJU01002272">
    <property type="protein sequence ID" value="KAF0761891.1"/>
    <property type="molecule type" value="Genomic_DNA"/>
</dbReference>
<keyword evidence="2" id="KW-1185">Reference proteome</keyword>
<accession>A0A6G0YV76</accession>
<dbReference type="Proteomes" id="UP000478052">
    <property type="component" value="Unassembled WGS sequence"/>
</dbReference>